<accession>F4QQB0</accession>
<dbReference type="PANTHER" id="PTHR35024:SF4">
    <property type="entry name" value="POLYMER-FORMING CYTOSKELETAL PROTEIN"/>
    <property type="match status" value="1"/>
</dbReference>
<feature type="compositionally biased region" description="Pro residues" evidence="2">
    <location>
        <begin position="10"/>
        <end position="21"/>
    </location>
</feature>
<dbReference type="EMBL" id="GL883079">
    <property type="protein sequence ID" value="EGF90397.1"/>
    <property type="molecule type" value="Genomic_DNA"/>
</dbReference>
<reference evidence="4" key="1">
    <citation type="submission" date="2011-03" db="EMBL/GenBank/DDBJ databases">
        <title>Draft genome sequence of Brevundimonas diminuta.</title>
        <authorList>
            <person name="Brown P.J.B."/>
            <person name="Buechlein A."/>
            <person name="Hemmerich C."/>
            <person name="Brun Y.V."/>
        </authorList>
    </citation>
    <scope>NUCLEOTIDE SEQUENCE [LARGE SCALE GENOMIC DNA]</scope>
    <source>
        <strain evidence="4">C19</strain>
    </source>
</reference>
<evidence type="ECO:0000313" key="4">
    <source>
        <dbReference type="Proteomes" id="UP000006512"/>
    </source>
</evidence>
<comment type="similarity">
    <text evidence="1">Belongs to the bactofilin family.</text>
</comment>
<evidence type="ECO:0000256" key="1">
    <source>
        <dbReference type="ARBA" id="ARBA00044755"/>
    </source>
</evidence>
<gene>
    <name evidence="3" type="ORF">ABI_34180</name>
</gene>
<proteinExistence type="inferred from homology"/>
<dbReference type="STRING" id="715226.ABI_34180"/>
<dbReference type="eggNOG" id="COG1664">
    <property type="taxonomic scope" value="Bacteria"/>
</dbReference>
<organism evidence="3 4">
    <name type="scientific">Asticcacaulis biprosthecium C19</name>
    <dbReference type="NCBI Taxonomy" id="715226"/>
    <lineage>
        <taxon>Bacteria</taxon>
        <taxon>Pseudomonadati</taxon>
        <taxon>Pseudomonadota</taxon>
        <taxon>Alphaproteobacteria</taxon>
        <taxon>Caulobacterales</taxon>
        <taxon>Caulobacteraceae</taxon>
        <taxon>Asticcacaulis</taxon>
    </lineage>
</organism>
<dbReference type="AlphaFoldDB" id="F4QQB0"/>
<dbReference type="InterPro" id="IPR007607">
    <property type="entry name" value="BacA/B"/>
</dbReference>
<feature type="region of interest" description="Disordered" evidence="2">
    <location>
        <begin position="149"/>
        <end position="172"/>
    </location>
</feature>
<evidence type="ECO:0008006" key="5">
    <source>
        <dbReference type="Google" id="ProtNLM"/>
    </source>
</evidence>
<dbReference type="HOGENOM" id="CLU_072799_1_2_5"/>
<feature type="compositionally biased region" description="Low complexity" evidence="2">
    <location>
        <begin position="149"/>
        <end position="162"/>
    </location>
</feature>
<dbReference type="OrthoDB" id="5738271at2"/>
<feature type="region of interest" description="Disordered" evidence="2">
    <location>
        <begin position="1"/>
        <end position="24"/>
    </location>
</feature>
<evidence type="ECO:0000313" key="3">
    <source>
        <dbReference type="EMBL" id="EGF90397.1"/>
    </source>
</evidence>
<keyword evidence="4" id="KW-1185">Reference proteome</keyword>
<sequence length="181" mass="18449">MFNKTNKPAQPAPNKPTPAPLETPQVNLNRSAAAQAQRPAAKLSGLGSGLVIDGNITGSGDLHLDGTVRGDVKCGHLIVGESGSIEGKVEADTIEVRGRIVGSISGKQVKLQATAYVEGDITHEALAIDVGAYFQGRCLQSRQAPVAAATSPSVSAPAASTSDYGSPSLGTYDISALGDLK</sequence>
<evidence type="ECO:0000256" key="2">
    <source>
        <dbReference type="SAM" id="MobiDB-lite"/>
    </source>
</evidence>
<dbReference type="Pfam" id="PF04519">
    <property type="entry name" value="Bactofilin"/>
    <property type="match status" value="1"/>
</dbReference>
<dbReference type="PANTHER" id="PTHR35024">
    <property type="entry name" value="HYPOTHETICAL CYTOSOLIC PROTEIN"/>
    <property type="match status" value="1"/>
</dbReference>
<name>F4QQB0_9CAUL</name>
<dbReference type="RefSeq" id="WP_006274201.1">
    <property type="nucleotide sequence ID" value="NZ_GL883079.1"/>
</dbReference>
<protein>
    <recommendedName>
        <fullName evidence="5">Polymer-forming cytoskeletal family protein</fullName>
    </recommendedName>
</protein>
<dbReference type="Proteomes" id="UP000006512">
    <property type="component" value="Unassembled WGS sequence"/>
</dbReference>